<dbReference type="STRING" id="655015.B1812_17195"/>
<dbReference type="AlphaFoldDB" id="A0A1W6MY86"/>
<reference evidence="1 2" key="1">
    <citation type="submission" date="2017-02" db="EMBL/GenBank/DDBJ databases">
        <authorList>
            <person name="Peterson S.W."/>
        </authorList>
    </citation>
    <scope>NUCLEOTIDE SEQUENCE [LARGE SCALE GENOMIC DNA]</scope>
    <source>
        <strain evidence="1 2">S285</strain>
    </source>
</reference>
<proteinExistence type="predicted"/>
<keyword evidence="2" id="KW-1185">Reference proteome</keyword>
<dbReference type="KEGG" id="mbry:B1812_17195"/>
<evidence type="ECO:0008006" key="3">
    <source>
        <dbReference type="Google" id="ProtNLM"/>
    </source>
</evidence>
<accession>A0A1W6MY86</accession>
<dbReference type="EMBL" id="CP019948">
    <property type="protein sequence ID" value="ARN82533.1"/>
    <property type="molecule type" value="Genomic_DNA"/>
</dbReference>
<sequence length="157" mass="16955">MPAESFEALTLRPEQTRSVTKGTRILLRSLGHAVLSEFPLPNGRRADLAALGRDGSIRIVEVKSSLADFRADGKWRHYQPFCDRFYFAVPLALAESLLGGEIFPGEVGLIVADAYGAAVEREAPIQALAPAARRALLVRFGALAATRLHAALHPGEP</sequence>
<organism evidence="1 2">
    <name type="scientific">Methylocystis bryophila</name>
    <dbReference type="NCBI Taxonomy" id="655015"/>
    <lineage>
        <taxon>Bacteria</taxon>
        <taxon>Pseudomonadati</taxon>
        <taxon>Pseudomonadota</taxon>
        <taxon>Alphaproteobacteria</taxon>
        <taxon>Hyphomicrobiales</taxon>
        <taxon>Methylocystaceae</taxon>
        <taxon>Methylocystis</taxon>
    </lineage>
</organism>
<gene>
    <name evidence="1" type="ORF">B1812_17195</name>
</gene>
<protein>
    <recommendedName>
        <fullName evidence="3">DNA repair protein MmcB-related protein</fullName>
    </recommendedName>
</protein>
<dbReference type="InterPro" id="IPR009394">
    <property type="entry name" value="MmcB-like"/>
</dbReference>
<dbReference type="Proteomes" id="UP000193978">
    <property type="component" value="Chromosome"/>
</dbReference>
<dbReference type="Pfam" id="PF06319">
    <property type="entry name" value="MmcB-like"/>
    <property type="match status" value="1"/>
</dbReference>
<dbReference type="OrthoDB" id="5194526at2"/>
<name>A0A1W6MY86_9HYPH</name>
<evidence type="ECO:0000313" key="2">
    <source>
        <dbReference type="Proteomes" id="UP000193978"/>
    </source>
</evidence>
<dbReference type="PIRSF" id="PIRSF031796">
    <property type="entry name" value="UPC031796"/>
    <property type="match status" value="1"/>
</dbReference>
<evidence type="ECO:0000313" key="1">
    <source>
        <dbReference type="EMBL" id="ARN82533.1"/>
    </source>
</evidence>